<gene>
    <name evidence="4" type="ORF">NU887_03740</name>
</gene>
<feature type="domain" description="SbsA Ig-like" evidence="3">
    <location>
        <begin position="154"/>
        <end position="236"/>
    </location>
</feature>
<evidence type="ECO:0000313" key="4">
    <source>
        <dbReference type="EMBL" id="MCR9014133.1"/>
    </source>
</evidence>
<dbReference type="Proteomes" id="UP001142175">
    <property type="component" value="Unassembled WGS sequence"/>
</dbReference>
<evidence type="ECO:0000256" key="1">
    <source>
        <dbReference type="ARBA" id="ARBA00022729"/>
    </source>
</evidence>
<feature type="domain" description="SbsA Ig-like" evidence="3">
    <location>
        <begin position="46"/>
        <end position="132"/>
    </location>
</feature>
<dbReference type="InterPro" id="IPR019282">
    <property type="entry name" value="Glycoamylase-like_cons_dom"/>
</dbReference>
<dbReference type="AlphaFoldDB" id="A0A9X2SZ82"/>
<dbReference type="RefSeq" id="WP_258422006.1">
    <property type="nucleotide sequence ID" value="NZ_JANSUY010000001.1"/>
</dbReference>
<dbReference type="InterPro" id="IPR032812">
    <property type="entry name" value="SbsA_Ig"/>
</dbReference>
<evidence type="ECO:0000259" key="3">
    <source>
        <dbReference type="Pfam" id="PF13205"/>
    </source>
</evidence>
<accession>A0A9X2SZ82</accession>
<dbReference type="PROSITE" id="PS51257">
    <property type="entry name" value="PROKAR_LIPOPROTEIN"/>
    <property type="match status" value="1"/>
</dbReference>
<dbReference type="Pfam" id="PF13205">
    <property type="entry name" value="Big_5"/>
    <property type="match status" value="2"/>
</dbReference>
<reference evidence="4" key="1">
    <citation type="submission" date="2022-08" db="EMBL/GenBank/DDBJ databases">
        <authorList>
            <person name="Zhang D."/>
        </authorList>
    </citation>
    <scope>NUCLEOTIDE SEQUENCE</scope>
    <source>
        <strain evidence="4">XJ19-11</strain>
    </source>
</reference>
<evidence type="ECO:0000313" key="5">
    <source>
        <dbReference type="Proteomes" id="UP001142175"/>
    </source>
</evidence>
<feature type="domain" description="Glycoamylase-like" evidence="2">
    <location>
        <begin position="426"/>
        <end position="638"/>
    </location>
</feature>
<keyword evidence="5" id="KW-1185">Reference proteome</keyword>
<dbReference type="Gene3D" id="1.50.10.140">
    <property type="match status" value="1"/>
</dbReference>
<proteinExistence type="predicted"/>
<organism evidence="4 5">
    <name type="scientific">Aquiflexum gelatinilyticum</name>
    <dbReference type="NCBI Taxonomy" id="2961943"/>
    <lineage>
        <taxon>Bacteria</taxon>
        <taxon>Pseudomonadati</taxon>
        <taxon>Bacteroidota</taxon>
        <taxon>Cytophagia</taxon>
        <taxon>Cytophagales</taxon>
        <taxon>Cyclobacteriaceae</taxon>
        <taxon>Aquiflexum</taxon>
    </lineage>
</organism>
<keyword evidence="1" id="KW-0732">Signal</keyword>
<comment type="caution">
    <text evidence="4">The sequence shown here is derived from an EMBL/GenBank/DDBJ whole genome shotgun (WGS) entry which is preliminary data.</text>
</comment>
<dbReference type="Gene3D" id="2.60.40.1220">
    <property type="match status" value="1"/>
</dbReference>
<protein>
    <submittedName>
        <fullName evidence="4">Ig-like domain-containing protein</fullName>
    </submittedName>
</protein>
<dbReference type="EMBL" id="JANSUY010000001">
    <property type="protein sequence ID" value="MCR9014133.1"/>
    <property type="molecule type" value="Genomic_DNA"/>
</dbReference>
<dbReference type="Pfam" id="PF10091">
    <property type="entry name" value="Glycoamylase"/>
    <property type="match status" value="1"/>
</dbReference>
<name>A0A9X2SZ82_9BACT</name>
<sequence length="652" mass="72543">MKKLLFLFYVLLIFSCDEKETDATALTLDKVEIGDIQINLTGTISENLPFDRPITLGFSLPIDPSTAANSIFLLENNQAVDISISFNSGNKNVVIFPVGILKTNTEYTISISGGIKGTNNSTFAGKEIKFKTNAGDLQILSLVFENSEQTKTGKTVNVPLNFSLNIDFSGPVHQQSLISATKITGASVPNLQFAFSDNDKKVTITSSALLNDLTKFTFEISNALKGAEGQGFAGVKKEFFTSHRPDNAFPVISEEELLTKVQEQTFRYFWDFAHPNSGMARERNTSGNLVTSGGTGFGLMAILVGIERGFITRQQGIERIVKITDFLGQADRFHGAWAHWMDGNTGKVIPFSAKDNGGDLVETGLLVQGLLTVKAYLNPGIHSENSLTEKIDVLWRGVEWDWYTRGGQDILYWHWSPEFGWDMNLPIRGYNESLIVYVLGAASPTHPIDLSVYEKGWANNGAMRNGKMFYQIPLPLGYDFGGPLFFAHYSFLGLDPRNLSDQYANYWIQNVNHSRINQAHAISNPLGFAGYSESSWGLTASDNHLGYNAHSPTNDLGVISPTAALSSFPYTPTESMKALQFFYYKMGEKLWGQYGFYDAFNISEQWYADSYLAIDQGPIIIMIENHRSGLLWDLFMKDQEVRAGLDKLGFKY</sequence>
<evidence type="ECO:0000259" key="2">
    <source>
        <dbReference type="Pfam" id="PF10091"/>
    </source>
</evidence>
<dbReference type="InterPro" id="IPR014755">
    <property type="entry name" value="Cu-Rt/internalin_Ig-like"/>
</dbReference>